<dbReference type="EMBL" id="JAMFTS010000003">
    <property type="protein sequence ID" value="KAJ4779838.1"/>
    <property type="molecule type" value="Genomic_DNA"/>
</dbReference>
<feature type="region of interest" description="Disordered" evidence="1">
    <location>
        <begin position="231"/>
        <end position="288"/>
    </location>
</feature>
<dbReference type="InterPro" id="IPR011990">
    <property type="entry name" value="TPR-like_helical_dom_sf"/>
</dbReference>
<gene>
    <name evidence="3" type="ORF">LUZ62_064095</name>
</gene>
<feature type="domain" description="Putative zinc-finger" evidence="2">
    <location>
        <begin position="704"/>
        <end position="724"/>
    </location>
</feature>
<sequence>MADRTDLLRPNPTGALPREEGELSSGGEDENLLPRPPNLQPSPLSLSVSLITNADKTTNIGAIATSSQRSNPTPLPIPLPTSNPNPNPNLPRFTPHTIPHSFRTNNYNKRMQYNKPPNTRNLSWQKKRPLDDQNLVISFSDDESESDTHTTPTRMHSQLRPQLTRSGPTSSIARNSILGPNGSAHRPNTPLQTRGSSSPSNGALATGSDKVLETLRQEIALREQSLKIQKMGSVEATDGRAAKRTKVEPPSNGNHSAKDDQLQFSACPSGNAKGEPNQFLSHNSDENKSVSAPYSGMVLSKADNSNRESNGRFVLGGVHRSVDVVMQSDTSAWLNQNAENTDNQAQLQLLLEQEDAQDRELEQAQELRRRLEREEREAFKAYRKAQQALFEANEKCNFLQKKRDLLSNKVNSLLENSSTSNTPWPLCWHDPRESPSDQPADGPLVAVSHNDNREEGQLTDSTNSKDQEEEAALSEVDRRGTPSGNSSPQDYEALEASLRSELVARYSSKALVNSAKSAERDVIDQTSAETQENLSPNKTQTLPFGTMPITHSAGGNSFPSKDFSESAEKEMINEENLPFGVAQDDIPLSTNRFHELPHPVNASVSNTTSVSFEESNQTLSKFITEPAVKKPGEIVPTSLKTTNELADSHLPLPPSIMRNACVHFKQMIFSFCDGAHNARHEGMDELEQARENTGSPQVDPFWPFCIFELRGRCNDEECRWQHVKAYEWRKFKPDTSLTAPSGRYQHVVQIPTYRIGSCLIKERPCSVQPQGLWQYWQRGFCALFPVPVSVKRFLPIDTPDLLFPEAPVAHLYDEISSSNLLLEEDLPESEKCLESAFNLSCGKQKSWKWKLKVLSTLSRALERDPKSVLIWIVYLHIYYMKEKDLGKDDMFLDAVYHNKYSYDLWLMYINSRIKLEDQLNAFTNAITTMCQLGPTLEKEKKDQSSIILDLYLRMVNTLCMSGCTEMAISRVFKFSSDELLTAILSTLVVPDKCIFWVTSIYLSIYGQLPVGILEQLELEKDLNLVIDWPSVNLRTDDEVRVSGLFNHACIDIGLIELDPNSPKTDGKYLKELHFVAISHVKCMAAVQGLNGATNLLVKYKEIFPTCVELALILARLEEKPTYDSNQVVVSNGFEVAISHWPRQSEGLQCIWNQYAEHLLASKKFDLARDLLSRWYAESKLEAFIDTTSESHDSILRKEHLFGLLNLCLYQLLQDDLSAAHLIVDKALKLADQEFYKHCLTEHVTVHLLKESLVNKRDVSSQVILHLIGSYLKDAHTSLFRKVLSRKYYQDIKKIRTKRLLDEWLGPVSDDYSLINSILEMCYGKLLIPEKSGIKELVNLVESVTQISPANYRFALSVCRFAMKNFGFDDTSTMSIRFWAGSILVNSIFRSVPVAPEPVWVEGAEVLVDLKLFEMSNRFLEQAVSVYPFSLKLWHLYLSRFRGTNEMGDRIVEAARSRGIELLA</sequence>
<organism evidence="3 4">
    <name type="scientific">Rhynchospora pubera</name>
    <dbReference type="NCBI Taxonomy" id="906938"/>
    <lineage>
        <taxon>Eukaryota</taxon>
        <taxon>Viridiplantae</taxon>
        <taxon>Streptophyta</taxon>
        <taxon>Embryophyta</taxon>
        <taxon>Tracheophyta</taxon>
        <taxon>Spermatophyta</taxon>
        <taxon>Magnoliopsida</taxon>
        <taxon>Liliopsida</taxon>
        <taxon>Poales</taxon>
        <taxon>Cyperaceae</taxon>
        <taxon>Cyperoideae</taxon>
        <taxon>Rhynchosporeae</taxon>
        <taxon>Rhynchospora</taxon>
    </lineage>
</organism>
<evidence type="ECO:0000313" key="4">
    <source>
        <dbReference type="Proteomes" id="UP001140206"/>
    </source>
</evidence>
<dbReference type="PANTHER" id="PTHR21563:SF3">
    <property type="entry name" value="ZINC FINGER C3H1 DOMAIN-CONTAINING PROTEIN"/>
    <property type="match status" value="1"/>
</dbReference>
<evidence type="ECO:0000313" key="3">
    <source>
        <dbReference type="EMBL" id="KAJ4779838.1"/>
    </source>
</evidence>
<proteinExistence type="predicted"/>
<name>A0AAV8ENK7_9POAL</name>
<dbReference type="SUPFAM" id="SSF48452">
    <property type="entry name" value="TPR-like"/>
    <property type="match status" value="1"/>
</dbReference>
<feature type="compositionally biased region" description="Polar residues" evidence="1">
    <location>
        <begin position="108"/>
        <end position="124"/>
    </location>
</feature>
<feature type="region of interest" description="Disordered" evidence="1">
    <location>
        <begin position="108"/>
        <end position="208"/>
    </location>
</feature>
<comment type="caution">
    <text evidence="3">The sequence shown here is derived from an EMBL/GenBank/DDBJ whole genome shotgun (WGS) entry which is preliminary data.</text>
</comment>
<reference evidence="3" key="1">
    <citation type="submission" date="2022-08" db="EMBL/GenBank/DDBJ databases">
        <authorList>
            <person name="Marques A."/>
        </authorList>
    </citation>
    <scope>NUCLEOTIDE SEQUENCE</scope>
    <source>
        <strain evidence="3">RhyPub2mFocal</strain>
        <tissue evidence="3">Leaves</tissue>
    </source>
</reference>
<accession>A0AAV8ENK7</accession>
<dbReference type="InterPro" id="IPR019607">
    <property type="entry name" value="Putative_zinc-finger_domain"/>
</dbReference>
<feature type="compositionally biased region" description="Pro residues" evidence="1">
    <location>
        <begin position="73"/>
        <end position="89"/>
    </location>
</feature>
<dbReference type="GO" id="GO:0000178">
    <property type="term" value="C:exosome (RNase complex)"/>
    <property type="evidence" value="ECO:0007669"/>
    <property type="project" value="TreeGrafter"/>
</dbReference>
<feature type="region of interest" description="Disordered" evidence="1">
    <location>
        <begin position="1"/>
        <end position="45"/>
    </location>
</feature>
<feature type="region of interest" description="Disordered" evidence="1">
    <location>
        <begin position="513"/>
        <end position="568"/>
    </location>
</feature>
<dbReference type="Proteomes" id="UP001140206">
    <property type="component" value="Chromosome 3"/>
</dbReference>
<dbReference type="GO" id="GO:0005634">
    <property type="term" value="C:nucleus"/>
    <property type="evidence" value="ECO:0007669"/>
    <property type="project" value="TreeGrafter"/>
</dbReference>
<evidence type="ECO:0000256" key="1">
    <source>
        <dbReference type="SAM" id="MobiDB-lite"/>
    </source>
</evidence>
<feature type="compositionally biased region" description="Polar residues" evidence="1">
    <location>
        <begin position="524"/>
        <end position="543"/>
    </location>
</feature>
<dbReference type="PANTHER" id="PTHR21563">
    <property type="entry name" value="ZINC FINGER C3H1 DOMAIN-CONTAINING PROTEIN"/>
    <property type="match status" value="1"/>
</dbReference>
<dbReference type="Pfam" id="PF10650">
    <property type="entry name" value="zf-C3H1"/>
    <property type="match status" value="1"/>
</dbReference>
<evidence type="ECO:0000259" key="2">
    <source>
        <dbReference type="Pfam" id="PF10650"/>
    </source>
</evidence>
<feature type="compositionally biased region" description="Polar residues" evidence="1">
    <location>
        <begin position="149"/>
        <end position="174"/>
    </location>
</feature>
<keyword evidence="4" id="KW-1185">Reference proteome</keyword>
<feature type="compositionally biased region" description="Polar residues" evidence="1">
    <location>
        <begin position="189"/>
        <end position="203"/>
    </location>
</feature>
<dbReference type="InterPro" id="IPR039278">
    <property type="entry name" value="Red1"/>
</dbReference>
<feature type="region of interest" description="Disordered" evidence="1">
    <location>
        <begin position="415"/>
        <end position="490"/>
    </location>
</feature>
<feature type="compositionally biased region" description="Basic and acidic residues" evidence="1">
    <location>
        <begin position="237"/>
        <end position="247"/>
    </location>
</feature>
<protein>
    <submittedName>
        <fullName evidence="3">Zinc finger C3H1 domain protein</fullName>
    </submittedName>
</protein>
<feature type="region of interest" description="Disordered" evidence="1">
    <location>
        <begin position="63"/>
        <end position="94"/>
    </location>
</feature>